<reference evidence="1" key="1">
    <citation type="journal article" date="2015" name="J. Virol.">
        <title>Genomic and Proteomic Analyses Indicate that Banchine and Campoplegine Polydnaviruses Have Similar, if Not Identical, Viral Ancestors.</title>
        <authorList>
            <person name="Beliveau C."/>
            <person name="Cohen A."/>
            <person name="Stewart D."/>
            <person name="Periquet G."/>
            <person name="Djoumad A."/>
            <person name="Kuhn L."/>
            <person name="Stoltz D."/>
            <person name="Volkoff A.-N."/>
            <person name="Herniou E."/>
            <person name="Drezen J.-M."/>
            <person name="Cusson M."/>
        </authorList>
    </citation>
    <scope>NUCLEOTIDE SEQUENCE</scope>
</reference>
<name>A0A0F6Q8Y3_9HYME</name>
<protein>
    <submittedName>
        <fullName evidence="1">Uncharacterized protein</fullName>
    </submittedName>
</protein>
<proteinExistence type="predicted"/>
<evidence type="ECO:0000313" key="1">
    <source>
        <dbReference type="EMBL" id="AKD28150.1"/>
    </source>
</evidence>
<accession>A0A0F6Q8Y3</accession>
<organism evidence="1">
    <name type="scientific">Glypta fumiferanae</name>
    <dbReference type="NCBI Taxonomy" id="389681"/>
    <lineage>
        <taxon>Eukaryota</taxon>
        <taxon>Metazoa</taxon>
        <taxon>Ecdysozoa</taxon>
        <taxon>Arthropoda</taxon>
        <taxon>Hexapoda</taxon>
        <taxon>Insecta</taxon>
        <taxon>Pterygota</taxon>
        <taxon>Neoptera</taxon>
        <taxon>Endopterygota</taxon>
        <taxon>Hymenoptera</taxon>
        <taxon>Apocrita</taxon>
        <taxon>Ichneumonoidea</taxon>
        <taxon>Ichneumonidae</taxon>
        <taxon>Banchinae</taxon>
        <taxon>Glypta</taxon>
    </lineage>
</organism>
<dbReference type="AlphaFoldDB" id="A0A0F6Q8Y3"/>
<dbReference type="EMBL" id="KP706803">
    <property type="protein sequence ID" value="AKD28150.1"/>
    <property type="molecule type" value="Genomic_DNA"/>
</dbReference>
<sequence>MSHIYGTSWRLLHKRAKSKDCNRSKIYKLLNPRVTMTQQWKDVLLSGALVCLCVRATSTMDANFIEREMGGAAINNSIKIKIKRGERTSLQNGAEVPSLYIHICVLYTLMCPSVKSLGWKNVSLQKAPRLKLMRKG</sequence>